<sequence>MDPWTTKGEVGSGDKSEEKADKPQWRSAYAHPVLNRTRPIISEPLRFDNYDVPSTSDIEAFHGKWTSDHHHLAFNQRPSQVVVIGVARWFGRTLAQRITRHARSSHRGGGQQLLTLDLVLFLLTEGHALEHCSIQIYASHFPSYSKLFMEDLETQCRDLGKAFQSFDVKYAAVLDAESLNDFRARVSETGLNLGGMNAEDWKFLWTLETEWVNE</sequence>
<name>A0A9J6DHT8_RHIMP</name>
<accession>A0A9J6DHT8</accession>
<dbReference type="AlphaFoldDB" id="A0A9J6DHT8"/>
<proteinExistence type="predicted"/>
<protein>
    <submittedName>
        <fullName evidence="2">Uncharacterized protein</fullName>
    </submittedName>
</protein>
<evidence type="ECO:0000313" key="2">
    <source>
        <dbReference type="EMBL" id="KAH8021446.1"/>
    </source>
</evidence>
<dbReference type="Proteomes" id="UP000821866">
    <property type="component" value="Chromosome 7"/>
</dbReference>
<keyword evidence="3" id="KW-1185">Reference proteome</keyword>
<evidence type="ECO:0000313" key="3">
    <source>
        <dbReference type="Proteomes" id="UP000821866"/>
    </source>
</evidence>
<feature type="compositionally biased region" description="Basic and acidic residues" evidence="1">
    <location>
        <begin position="12"/>
        <end position="24"/>
    </location>
</feature>
<organism evidence="2 3">
    <name type="scientific">Rhipicephalus microplus</name>
    <name type="common">Cattle tick</name>
    <name type="synonym">Boophilus microplus</name>
    <dbReference type="NCBI Taxonomy" id="6941"/>
    <lineage>
        <taxon>Eukaryota</taxon>
        <taxon>Metazoa</taxon>
        <taxon>Ecdysozoa</taxon>
        <taxon>Arthropoda</taxon>
        <taxon>Chelicerata</taxon>
        <taxon>Arachnida</taxon>
        <taxon>Acari</taxon>
        <taxon>Parasitiformes</taxon>
        <taxon>Ixodida</taxon>
        <taxon>Ixodoidea</taxon>
        <taxon>Ixodidae</taxon>
        <taxon>Rhipicephalinae</taxon>
        <taxon>Rhipicephalus</taxon>
        <taxon>Boophilus</taxon>
    </lineage>
</organism>
<reference evidence="2" key="1">
    <citation type="journal article" date="2020" name="Cell">
        <title>Large-Scale Comparative Analyses of Tick Genomes Elucidate Their Genetic Diversity and Vector Capacities.</title>
        <authorList>
            <consortium name="Tick Genome and Microbiome Consortium (TIGMIC)"/>
            <person name="Jia N."/>
            <person name="Wang J."/>
            <person name="Shi W."/>
            <person name="Du L."/>
            <person name="Sun Y."/>
            <person name="Zhan W."/>
            <person name="Jiang J.F."/>
            <person name="Wang Q."/>
            <person name="Zhang B."/>
            <person name="Ji P."/>
            <person name="Bell-Sakyi L."/>
            <person name="Cui X.M."/>
            <person name="Yuan T.T."/>
            <person name="Jiang B.G."/>
            <person name="Yang W.F."/>
            <person name="Lam T.T."/>
            <person name="Chang Q.C."/>
            <person name="Ding S.J."/>
            <person name="Wang X.J."/>
            <person name="Zhu J.G."/>
            <person name="Ruan X.D."/>
            <person name="Zhao L."/>
            <person name="Wei J.T."/>
            <person name="Ye R.Z."/>
            <person name="Que T.C."/>
            <person name="Du C.H."/>
            <person name="Zhou Y.H."/>
            <person name="Cheng J.X."/>
            <person name="Dai P.F."/>
            <person name="Guo W.B."/>
            <person name="Han X.H."/>
            <person name="Huang E.J."/>
            <person name="Li L.F."/>
            <person name="Wei W."/>
            <person name="Gao Y.C."/>
            <person name="Liu J.Z."/>
            <person name="Shao H.Z."/>
            <person name="Wang X."/>
            <person name="Wang C.C."/>
            <person name="Yang T.C."/>
            <person name="Huo Q.B."/>
            <person name="Li W."/>
            <person name="Chen H.Y."/>
            <person name="Chen S.E."/>
            <person name="Zhou L.G."/>
            <person name="Ni X.B."/>
            <person name="Tian J.H."/>
            <person name="Sheng Y."/>
            <person name="Liu T."/>
            <person name="Pan Y.S."/>
            <person name="Xia L.Y."/>
            <person name="Li J."/>
            <person name="Zhao F."/>
            <person name="Cao W.C."/>
        </authorList>
    </citation>
    <scope>NUCLEOTIDE SEQUENCE</scope>
    <source>
        <strain evidence="2">Rmic-2018</strain>
    </source>
</reference>
<reference evidence="2" key="2">
    <citation type="submission" date="2021-09" db="EMBL/GenBank/DDBJ databases">
        <authorList>
            <person name="Jia N."/>
            <person name="Wang J."/>
            <person name="Shi W."/>
            <person name="Du L."/>
            <person name="Sun Y."/>
            <person name="Zhan W."/>
            <person name="Jiang J."/>
            <person name="Wang Q."/>
            <person name="Zhang B."/>
            <person name="Ji P."/>
            <person name="Sakyi L.B."/>
            <person name="Cui X."/>
            <person name="Yuan T."/>
            <person name="Jiang B."/>
            <person name="Yang W."/>
            <person name="Lam T.T.-Y."/>
            <person name="Chang Q."/>
            <person name="Ding S."/>
            <person name="Wang X."/>
            <person name="Zhu J."/>
            <person name="Ruan X."/>
            <person name="Zhao L."/>
            <person name="Wei J."/>
            <person name="Que T."/>
            <person name="Du C."/>
            <person name="Cheng J."/>
            <person name="Dai P."/>
            <person name="Han X."/>
            <person name="Huang E."/>
            <person name="Gao Y."/>
            <person name="Liu J."/>
            <person name="Shao H."/>
            <person name="Ye R."/>
            <person name="Li L."/>
            <person name="Wei W."/>
            <person name="Wang X."/>
            <person name="Wang C."/>
            <person name="Huo Q."/>
            <person name="Li W."/>
            <person name="Guo W."/>
            <person name="Chen H."/>
            <person name="Chen S."/>
            <person name="Zhou L."/>
            <person name="Zhou L."/>
            <person name="Ni X."/>
            <person name="Tian J."/>
            <person name="Zhou Y."/>
            <person name="Sheng Y."/>
            <person name="Liu T."/>
            <person name="Pan Y."/>
            <person name="Xia L."/>
            <person name="Li J."/>
            <person name="Zhao F."/>
            <person name="Cao W."/>
        </authorList>
    </citation>
    <scope>NUCLEOTIDE SEQUENCE</scope>
    <source>
        <strain evidence="2">Rmic-2018</strain>
        <tissue evidence="2">Larvae</tissue>
    </source>
</reference>
<gene>
    <name evidence="2" type="ORF">HPB51_015842</name>
</gene>
<comment type="caution">
    <text evidence="2">The sequence shown here is derived from an EMBL/GenBank/DDBJ whole genome shotgun (WGS) entry which is preliminary data.</text>
</comment>
<feature type="region of interest" description="Disordered" evidence="1">
    <location>
        <begin position="1"/>
        <end position="28"/>
    </location>
</feature>
<dbReference type="EMBL" id="JABSTU010000009">
    <property type="protein sequence ID" value="KAH8021446.1"/>
    <property type="molecule type" value="Genomic_DNA"/>
</dbReference>
<evidence type="ECO:0000256" key="1">
    <source>
        <dbReference type="SAM" id="MobiDB-lite"/>
    </source>
</evidence>